<evidence type="ECO:0000313" key="1">
    <source>
        <dbReference type="EMBL" id="CAK5074214.1"/>
    </source>
</evidence>
<evidence type="ECO:0000313" key="2">
    <source>
        <dbReference type="Proteomes" id="UP001497535"/>
    </source>
</evidence>
<dbReference type="EMBL" id="CAVMJV010000025">
    <property type="protein sequence ID" value="CAK5074214.1"/>
    <property type="molecule type" value="Genomic_DNA"/>
</dbReference>
<protein>
    <submittedName>
        <fullName evidence="1">Uncharacterized protein</fullName>
    </submittedName>
</protein>
<proteinExistence type="predicted"/>
<sequence length="123" mass="13491">MNPKEVSESQSKNCQRSELQINKVYKNKTFSKYSAVSSLSIQLFPHHDNTNLFLKRFSNSGTGLFRGTKTKGTSFTPSERAVNNTVTLAFSCPVFNTVTVLAPFSETQVPPEGSNHTLVSSAA</sequence>
<reference evidence="1" key="1">
    <citation type="submission" date="2023-11" db="EMBL/GenBank/DDBJ databases">
        <authorList>
            <person name="Poullet M."/>
        </authorList>
    </citation>
    <scope>NUCLEOTIDE SEQUENCE</scope>
    <source>
        <strain evidence="1">E1834</strain>
    </source>
</reference>
<gene>
    <name evidence="1" type="ORF">MENTE1834_LOCUS20938</name>
</gene>
<dbReference type="Proteomes" id="UP001497535">
    <property type="component" value="Unassembled WGS sequence"/>
</dbReference>
<keyword evidence="2" id="KW-1185">Reference proteome</keyword>
<accession>A0ACB0Z5P2</accession>
<name>A0ACB0Z5P2_MELEN</name>
<organism evidence="1 2">
    <name type="scientific">Meloidogyne enterolobii</name>
    <name type="common">Root-knot nematode worm</name>
    <name type="synonym">Meloidogyne mayaguensis</name>
    <dbReference type="NCBI Taxonomy" id="390850"/>
    <lineage>
        <taxon>Eukaryota</taxon>
        <taxon>Metazoa</taxon>
        <taxon>Ecdysozoa</taxon>
        <taxon>Nematoda</taxon>
        <taxon>Chromadorea</taxon>
        <taxon>Rhabditida</taxon>
        <taxon>Tylenchina</taxon>
        <taxon>Tylenchomorpha</taxon>
        <taxon>Tylenchoidea</taxon>
        <taxon>Meloidogynidae</taxon>
        <taxon>Meloidogyninae</taxon>
        <taxon>Meloidogyne</taxon>
    </lineage>
</organism>
<comment type="caution">
    <text evidence="1">The sequence shown here is derived from an EMBL/GenBank/DDBJ whole genome shotgun (WGS) entry which is preliminary data.</text>
</comment>